<gene>
    <name evidence="8" type="primary">20211844</name>
    <name evidence="7" type="ORF">HELRODRAFT_191177</name>
</gene>
<dbReference type="PROSITE" id="PS50020">
    <property type="entry name" value="WW_DOMAIN_2"/>
    <property type="match status" value="1"/>
</dbReference>
<comment type="subcellular location">
    <subcellularLocation>
        <location evidence="1">Membrane</location>
        <topology evidence="1">Peripheral membrane protein</topology>
    </subcellularLocation>
</comment>
<dbReference type="CDD" id="cd06732">
    <property type="entry name" value="PDZ2_MAGI-1_3-like"/>
    <property type="match status" value="1"/>
</dbReference>
<dbReference type="Gene3D" id="3.30.63.10">
    <property type="entry name" value="Guanylate Kinase phosphate binding domain"/>
    <property type="match status" value="1"/>
</dbReference>
<dbReference type="PANTHER" id="PTHR10316:SF40">
    <property type="entry name" value="LD27118P"/>
    <property type="match status" value="1"/>
</dbReference>
<dbReference type="Pfam" id="PF00625">
    <property type="entry name" value="Guanylate_kin"/>
    <property type="match status" value="1"/>
</dbReference>
<reference evidence="9" key="1">
    <citation type="submission" date="2012-12" db="EMBL/GenBank/DDBJ databases">
        <authorList>
            <person name="Hellsten U."/>
            <person name="Grimwood J."/>
            <person name="Chapman J.A."/>
            <person name="Shapiro H."/>
            <person name="Aerts A."/>
            <person name="Otillar R.P."/>
            <person name="Terry A.Y."/>
            <person name="Boore J.L."/>
            <person name="Simakov O."/>
            <person name="Marletaz F."/>
            <person name="Cho S.-J."/>
            <person name="Edsinger-Gonzales E."/>
            <person name="Havlak P."/>
            <person name="Kuo D.-H."/>
            <person name="Larsson T."/>
            <person name="Lv J."/>
            <person name="Arendt D."/>
            <person name="Savage R."/>
            <person name="Osoegawa K."/>
            <person name="de Jong P."/>
            <person name="Lindberg D.R."/>
            <person name="Seaver E.C."/>
            <person name="Weisblat D.A."/>
            <person name="Putnam N.H."/>
            <person name="Grigoriev I.V."/>
            <person name="Rokhsar D.S."/>
        </authorList>
    </citation>
    <scope>NUCLEOTIDE SEQUENCE</scope>
</reference>
<dbReference type="PROSITE" id="PS50052">
    <property type="entry name" value="GUANYLATE_KINASE_2"/>
    <property type="match status" value="1"/>
</dbReference>
<dbReference type="AlphaFoldDB" id="T1FSP7"/>
<feature type="compositionally biased region" description="Low complexity" evidence="3">
    <location>
        <begin position="439"/>
        <end position="454"/>
    </location>
</feature>
<feature type="compositionally biased region" description="Acidic residues" evidence="3">
    <location>
        <begin position="207"/>
        <end position="227"/>
    </location>
</feature>
<dbReference type="InterPro" id="IPR008145">
    <property type="entry name" value="GK/Ca_channel_bsu"/>
</dbReference>
<feature type="domain" description="PDZ" evidence="6">
    <location>
        <begin position="782"/>
        <end position="864"/>
    </location>
</feature>
<dbReference type="InterPro" id="IPR001478">
    <property type="entry name" value="PDZ"/>
</dbReference>
<dbReference type="CDD" id="cd06734">
    <property type="entry name" value="PDZ4_MAGI-1_3-like"/>
    <property type="match status" value="1"/>
</dbReference>
<dbReference type="GeneID" id="20211844"/>
<dbReference type="InterPro" id="IPR001202">
    <property type="entry name" value="WW_dom"/>
</dbReference>
<feature type="compositionally biased region" description="Polar residues" evidence="3">
    <location>
        <begin position="645"/>
        <end position="657"/>
    </location>
</feature>
<feature type="domain" description="WW" evidence="4">
    <location>
        <begin position="237"/>
        <end position="271"/>
    </location>
</feature>
<dbReference type="FunFam" id="2.30.42.10:FF:000005">
    <property type="entry name" value="Membrane associated guanylate kinase, WW and PDZ domain containing 1"/>
    <property type="match status" value="1"/>
</dbReference>
<dbReference type="Gene3D" id="2.30.42.10">
    <property type="match status" value="4"/>
</dbReference>
<evidence type="ECO:0000256" key="3">
    <source>
        <dbReference type="SAM" id="MobiDB-lite"/>
    </source>
</evidence>
<evidence type="ECO:0000259" key="4">
    <source>
        <dbReference type="PROSITE" id="PS50020"/>
    </source>
</evidence>
<dbReference type="GO" id="GO:0016020">
    <property type="term" value="C:membrane"/>
    <property type="evidence" value="ECO:0007669"/>
    <property type="project" value="UniProtKB-SubCell"/>
</dbReference>
<dbReference type="Gene3D" id="2.20.70.10">
    <property type="match status" value="1"/>
</dbReference>
<dbReference type="CDD" id="cd06731">
    <property type="entry name" value="PDZ1_MAGI-1_3-like"/>
    <property type="match status" value="1"/>
</dbReference>
<sequence>MSVPNPLTESSKTISELDPNHWCSRVLTSRLSFIKNKASDCLTICGGAENGQFCWIGGIKNENLIVYHDGETPLRPNDILIKVGDLSVSGFTTYDLKEWLKITTRNRNIITVEHISFEFLNVDLKKFLSRRFRKNSVDHELQQTIRINVYKRTVPCTTRIRRSDEVDGVDYTFVDVQQFVNLEKNGLLLESGTFNGNFYGTPKPPLQDDDDDEDDDDVNNDDDEEEDTLHISPYNLQILPPGWERVDNFPDHDVIYVDHINKRTQSEFPSLKSSTSSSRHPSTPSHLAPPLTCISLLKGAYGLGFTIIGGDQYNRHLQVKNITPGGPAHLDGSIRRGDLLVEVNGVNVLNYSHQQIVQLFQNIPINTSVNLKVSRGHKLTFDPDDPNNKIITTVAVKPTDNNLRMNNSSSSNFTNVLFDQGVDCDRETLPSPHCCDMKSPNSSSSSPSLPNASPTTTAQVVLKLIRGSDGFRFTITDSSGGGQKVRSIVDPRRCVGLCVGDVIQLINNIHVINMKHKQVVDILNACPVGLETEIVVLRRVDVLRGNSIQQQPISKYISVNDINVNVTSPLKPTFSSVNNNNSNNMLGLYNVTNSKINNNNNVKINRSKTPGPILISTQLFNNNTSNHQQQQQRQQQHHHFRSKSTTRLISQSNTSTPDFMPATNFNNNKNLLTTTSTSNNKSFIPSTFSTRSTSNNINISSNNNSSNNNTSLNGNDNGTVNSNSLLSHNAFNDATNFRNISQLQHQLTQNPTHLSSSTANDQAGNINNITAIDNKINKNPRIVTLTKQANQTFGITVASTSVKSGSQICDITAGSPAAKCGQLFVGDELLAINGTSVLNMSHGEIVQCIINSGRMVTLTVVSSAAAPILSNITTADIIKSQKKYGKSSDCLNTVVIEKPILPYDERSNNFSCTSDQHPSIDLINKLKQQHNINKNNVNNNIDVQNNNRRNDVNEGNAELVFKKTPSSPPISSSPPKPAPTTLEKFQSVELERGPHGFGFTITGGRDLRNSPSISVFNINDGSPAHGNIRVGDDIIEINGQNTSTLTQSDAKKIISASNKVVLLLKRRNHQDITSNIKLAN</sequence>
<dbReference type="RefSeq" id="XP_009014795.1">
    <property type="nucleotide sequence ID" value="XM_009016547.1"/>
</dbReference>
<dbReference type="OMA" id="PHGYPSD"/>
<protein>
    <submittedName>
        <fullName evidence="7 8">Uncharacterized protein</fullName>
    </submittedName>
</protein>
<dbReference type="InParanoid" id="T1FSP7"/>
<dbReference type="EMBL" id="AMQM01003674">
    <property type="status" value="NOT_ANNOTATED_CDS"/>
    <property type="molecule type" value="Genomic_DNA"/>
</dbReference>
<dbReference type="HOGENOM" id="CLU_004562_1_0_1"/>
<dbReference type="PROSITE" id="PS00856">
    <property type="entry name" value="GUANYLATE_KINASE_1"/>
    <property type="match status" value="1"/>
</dbReference>
<feature type="domain" description="PDZ" evidence="6">
    <location>
        <begin position="987"/>
        <end position="1069"/>
    </location>
</feature>
<evidence type="ECO:0000256" key="2">
    <source>
        <dbReference type="ARBA" id="ARBA00023136"/>
    </source>
</evidence>
<dbReference type="EMBL" id="KB096222">
    <property type="protein sequence ID" value="ESO07417.1"/>
    <property type="molecule type" value="Genomic_DNA"/>
</dbReference>
<dbReference type="KEGG" id="hro:HELRODRAFT_191177"/>
<feature type="compositionally biased region" description="Low complexity" evidence="3">
    <location>
        <begin position="663"/>
        <end position="719"/>
    </location>
</feature>
<feature type="region of interest" description="Disordered" evidence="3">
    <location>
        <begin position="435"/>
        <end position="454"/>
    </location>
</feature>
<evidence type="ECO:0000259" key="6">
    <source>
        <dbReference type="PROSITE" id="PS50106"/>
    </source>
</evidence>
<reference evidence="8" key="3">
    <citation type="submission" date="2015-06" db="UniProtKB">
        <authorList>
            <consortium name="EnsemblMetazoa"/>
        </authorList>
    </citation>
    <scope>IDENTIFICATION</scope>
</reference>
<dbReference type="Proteomes" id="UP000015101">
    <property type="component" value="Unassembled WGS sequence"/>
</dbReference>
<feature type="region of interest" description="Disordered" evidence="3">
    <location>
        <begin position="624"/>
        <end position="725"/>
    </location>
</feature>
<accession>T1FSP7</accession>
<dbReference type="PANTHER" id="PTHR10316">
    <property type="entry name" value="MEMBRANE ASSOCIATED GUANYLATE KINASE-RELATED"/>
    <property type="match status" value="1"/>
</dbReference>
<dbReference type="EnsemblMetazoa" id="HelroT191177">
    <property type="protein sequence ID" value="HelroP191177"/>
    <property type="gene ID" value="HelroG191177"/>
</dbReference>
<dbReference type="InterPro" id="IPR020590">
    <property type="entry name" value="Guanylate_kinase_CS"/>
</dbReference>
<evidence type="ECO:0000313" key="7">
    <source>
        <dbReference type="EMBL" id="ESO07417.1"/>
    </source>
</evidence>
<proteinExistence type="predicted"/>
<dbReference type="OrthoDB" id="66881at2759"/>
<dbReference type="eggNOG" id="KOG3209">
    <property type="taxonomic scope" value="Eukaryota"/>
</dbReference>
<feature type="compositionally biased region" description="Low complexity" evidence="3">
    <location>
        <begin position="270"/>
        <end position="286"/>
    </location>
</feature>
<feature type="compositionally biased region" description="Pro residues" evidence="3">
    <location>
        <begin position="966"/>
        <end position="978"/>
    </location>
</feature>
<reference evidence="7 9" key="2">
    <citation type="journal article" date="2013" name="Nature">
        <title>Insights into bilaterian evolution from three spiralian genomes.</title>
        <authorList>
            <person name="Simakov O."/>
            <person name="Marletaz F."/>
            <person name="Cho S.J."/>
            <person name="Edsinger-Gonzales E."/>
            <person name="Havlak P."/>
            <person name="Hellsten U."/>
            <person name="Kuo D.H."/>
            <person name="Larsson T."/>
            <person name="Lv J."/>
            <person name="Arendt D."/>
            <person name="Savage R."/>
            <person name="Osoegawa K."/>
            <person name="de Jong P."/>
            <person name="Grimwood J."/>
            <person name="Chapman J.A."/>
            <person name="Shapiro H."/>
            <person name="Aerts A."/>
            <person name="Otillar R.P."/>
            <person name="Terry A.Y."/>
            <person name="Boore J.L."/>
            <person name="Grigoriev I.V."/>
            <person name="Lindberg D.R."/>
            <person name="Seaver E.C."/>
            <person name="Weisblat D.A."/>
            <person name="Putnam N.H."/>
            <person name="Rokhsar D.S."/>
        </authorList>
    </citation>
    <scope>NUCLEOTIDE SEQUENCE</scope>
</reference>
<feature type="domain" description="PDZ" evidence="6">
    <location>
        <begin position="293"/>
        <end position="375"/>
    </location>
</feature>
<dbReference type="SMART" id="SM00072">
    <property type="entry name" value="GuKc"/>
    <property type="match status" value="1"/>
</dbReference>
<evidence type="ECO:0000256" key="1">
    <source>
        <dbReference type="ARBA" id="ARBA00004170"/>
    </source>
</evidence>
<dbReference type="SMART" id="SM00228">
    <property type="entry name" value="PDZ"/>
    <property type="match status" value="4"/>
</dbReference>
<feature type="region of interest" description="Disordered" evidence="3">
    <location>
        <begin position="267"/>
        <end position="286"/>
    </location>
</feature>
<feature type="compositionally biased region" description="Basic residues" evidence="3">
    <location>
        <begin position="635"/>
        <end position="644"/>
    </location>
</feature>
<dbReference type="PROSITE" id="PS50106">
    <property type="entry name" value="PDZ"/>
    <property type="match status" value="3"/>
</dbReference>
<dbReference type="Pfam" id="PF00595">
    <property type="entry name" value="PDZ"/>
    <property type="match status" value="3"/>
</dbReference>
<evidence type="ECO:0000313" key="8">
    <source>
        <dbReference type="EnsemblMetazoa" id="HelroP191177"/>
    </source>
</evidence>
<feature type="region of interest" description="Disordered" evidence="3">
    <location>
        <begin position="962"/>
        <end position="981"/>
    </location>
</feature>
<keyword evidence="9" id="KW-1185">Reference proteome</keyword>
<dbReference type="GO" id="GO:0007165">
    <property type="term" value="P:signal transduction"/>
    <property type="evidence" value="ECO:0000318"/>
    <property type="project" value="GO_Central"/>
</dbReference>
<evidence type="ECO:0000259" key="5">
    <source>
        <dbReference type="PROSITE" id="PS50052"/>
    </source>
</evidence>
<evidence type="ECO:0000313" key="9">
    <source>
        <dbReference type="Proteomes" id="UP000015101"/>
    </source>
</evidence>
<dbReference type="eggNOG" id="KOG0707">
    <property type="taxonomic scope" value="Eukaryota"/>
</dbReference>
<keyword evidence="2" id="KW-0472">Membrane</keyword>
<dbReference type="SUPFAM" id="SSF50156">
    <property type="entry name" value="PDZ domain-like"/>
    <property type="match status" value="4"/>
</dbReference>
<name>T1FSP7_HELRO</name>
<dbReference type="InterPro" id="IPR036034">
    <property type="entry name" value="PDZ_sf"/>
</dbReference>
<dbReference type="CTD" id="20211844"/>
<organism evidence="8 9">
    <name type="scientific">Helobdella robusta</name>
    <name type="common">Californian leech</name>
    <dbReference type="NCBI Taxonomy" id="6412"/>
    <lineage>
        <taxon>Eukaryota</taxon>
        <taxon>Metazoa</taxon>
        <taxon>Spiralia</taxon>
        <taxon>Lophotrochozoa</taxon>
        <taxon>Annelida</taxon>
        <taxon>Clitellata</taxon>
        <taxon>Hirudinea</taxon>
        <taxon>Rhynchobdellida</taxon>
        <taxon>Glossiphoniidae</taxon>
        <taxon>Helobdella</taxon>
    </lineage>
</organism>
<dbReference type="InterPro" id="IPR027417">
    <property type="entry name" value="P-loop_NTPase"/>
</dbReference>
<feature type="region of interest" description="Disordered" evidence="3">
    <location>
        <begin position="198"/>
        <end position="229"/>
    </location>
</feature>
<feature type="domain" description="Guanylate kinase-like" evidence="5">
    <location>
        <begin position="134"/>
        <end position="208"/>
    </location>
</feature>
<dbReference type="SUPFAM" id="SSF52540">
    <property type="entry name" value="P-loop containing nucleoside triphosphate hydrolases"/>
    <property type="match status" value="1"/>
</dbReference>
<dbReference type="InterPro" id="IPR008144">
    <property type="entry name" value="Guanylate_kin-like_dom"/>
</dbReference>
<dbReference type="GO" id="GO:0005737">
    <property type="term" value="C:cytoplasm"/>
    <property type="evidence" value="ECO:0000318"/>
    <property type="project" value="GO_Central"/>
</dbReference>